<feature type="coiled-coil region" evidence="21">
    <location>
        <begin position="396"/>
        <end position="423"/>
    </location>
</feature>
<comment type="caution">
    <text evidence="25">The sequence shown here is derived from an EMBL/GenBank/DDBJ whole genome shotgun (WGS) entry which is preliminary data.</text>
</comment>
<evidence type="ECO:0000256" key="2">
    <source>
        <dbReference type="ARBA" id="ARBA00001946"/>
    </source>
</evidence>
<feature type="domain" description="PEP-utilising enzyme C-terminal" evidence="23">
    <location>
        <begin position="256"/>
        <end position="544"/>
    </location>
</feature>
<keyword evidence="21" id="KW-0175">Coiled coil</keyword>
<dbReference type="Pfam" id="PF05524">
    <property type="entry name" value="PEP-utilisers_N"/>
    <property type="match status" value="1"/>
</dbReference>
<dbReference type="GO" id="GO:0009401">
    <property type="term" value="P:phosphoenolpyruvate-dependent sugar phosphotransferase system"/>
    <property type="evidence" value="ECO:0007669"/>
    <property type="project" value="UniProtKB-KW"/>
</dbReference>
<gene>
    <name evidence="25" type="primary">ptsP</name>
    <name evidence="25" type="ORF">DQX05_22060</name>
</gene>
<dbReference type="Pfam" id="PF02896">
    <property type="entry name" value="PEP-utilizers_C"/>
    <property type="match status" value="1"/>
</dbReference>
<dbReference type="InterPro" id="IPR024692">
    <property type="entry name" value="PTS_EI"/>
</dbReference>
<keyword evidence="11 17" id="KW-0808">Transferase</keyword>
<evidence type="ECO:0000259" key="22">
    <source>
        <dbReference type="Pfam" id="PF00391"/>
    </source>
</evidence>
<protein>
    <recommendedName>
        <fullName evidence="7 17">Phosphoenolpyruvate-protein phosphotransferase</fullName>
        <ecNumber evidence="6 17">2.7.3.9</ecNumber>
    </recommendedName>
    <alternativeName>
        <fullName evidence="16 17">Phosphotransferase system, enzyme I</fullName>
    </alternativeName>
</protein>
<dbReference type="InterPro" id="IPR015813">
    <property type="entry name" value="Pyrv/PenolPyrv_kinase-like_dom"/>
</dbReference>
<evidence type="ECO:0000256" key="21">
    <source>
        <dbReference type="SAM" id="Coils"/>
    </source>
</evidence>
<evidence type="ECO:0000256" key="3">
    <source>
        <dbReference type="ARBA" id="ARBA00002728"/>
    </source>
</evidence>
<keyword evidence="14 17" id="KW-0418">Kinase</keyword>
<feature type="domain" description="PEP-utilising enzyme mobile" evidence="22">
    <location>
        <begin position="159"/>
        <end position="229"/>
    </location>
</feature>
<dbReference type="RefSeq" id="WP_119795623.1">
    <property type="nucleotide sequence ID" value="NZ_QYZD01000026.1"/>
</dbReference>
<feature type="binding site" evidence="20">
    <location>
        <position position="459"/>
    </location>
    <ligand>
        <name>Mg(2+)</name>
        <dbReference type="ChEBI" id="CHEBI:18420"/>
    </ligand>
</feature>
<dbReference type="PRINTS" id="PR01736">
    <property type="entry name" value="PHPHTRNFRASE"/>
</dbReference>
<dbReference type="Gene3D" id="3.20.20.60">
    <property type="entry name" value="Phosphoenolpyruvate-binding domains"/>
    <property type="match status" value="1"/>
</dbReference>
<evidence type="ECO:0000256" key="10">
    <source>
        <dbReference type="ARBA" id="ARBA00022597"/>
    </source>
</evidence>
<feature type="domain" description="Phosphotransferase system enzyme I N-terminal" evidence="24">
    <location>
        <begin position="5"/>
        <end position="130"/>
    </location>
</feature>
<comment type="function">
    <text evidence="3 17">General (non sugar-specific) component of the phosphoenolpyruvate-dependent sugar phosphotransferase system (sugar PTS). This major carbohydrate active-transport system catalyzes the phosphorylation of incoming sugar substrates concomitantly with their translocation across the cell membrane. Enzyme I transfers the phosphoryl group from phosphoenolpyruvate (PEP) to the phosphoryl carrier protein (HPr).</text>
</comment>
<dbReference type="InterPro" id="IPR040442">
    <property type="entry name" value="Pyrv_kinase-like_dom_sf"/>
</dbReference>
<keyword evidence="25" id="KW-0670">Pyruvate</keyword>
<dbReference type="SUPFAM" id="SSF47831">
    <property type="entry name" value="Enzyme I of the PEP:sugar phosphotransferase system HPr-binding (sub)domain"/>
    <property type="match status" value="1"/>
</dbReference>
<dbReference type="EC" id="2.7.3.9" evidence="6 17"/>
<evidence type="ECO:0000256" key="15">
    <source>
        <dbReference type="ARBA" id="ARBA00022842"/>
    </source>
</evidence>
<dbReference type="SUPFAM" id="SSF52009">
    <property type="entry name" value="Phosphohistidine domain"/>
    <property type="match status" value="1"/>
</dbReference>
<evidence type="ECO:0000256" key="20">
    <source>
        <dbReference type="PIRSR" id="PIRSR000732-3"/>
    </source>
</evidence>
<dbReference type="EMBL" id="QYZD01000026">
    <property type="protein sequence ID" value="RJG21196.1"/>
    <property type="molecule type" value="Genomic_DNA"/>
</dbReference>
<organism evidence="25 26">
    <name type="scientific">Paenibacillus thiaminolyticus</name>
    <name type="common">Bacillus thiaminolyticus</name>
    <dbReference type="NCBI Taxonomy" id="49283"/>
    <lineage>
        <taxon>Bacteria</taxon>
        <taxon>Bacillati</taxon>
        <taxon>Bacillota</taxon>
        <taxon>Bacilli</taxon>
        <taxon>Bacillales</taxon>
        <taxon>Paenibacillaceae</taxon>
        <taxon>Paenibacillus</taxon>
    </lineage>
</organism>
<keyword evidence="8 17" id="KW-0813">Transport</keyword>
<proteinExistence type="inferred from homology"/>
<dbReference type="SUPFAM" id="SSF51621">
    <property type="entry name" value="Phosphoenolpyruvate/pyruvate domain"/>
    <property type="match status" value="1"/>
</dbReference>
<evidence type="ECO:0000313" key="25">
    <source>
        <dbReference type="EMBL" id="RJG21196.1"/>
    </source>
</evidence>
<evidence type="ECO:0000256" key="1">
    <source>
        <dbReference type="ARBA" id="ARBA00000683"/>
    </source>
</evidence>
<evidence type="ECO:0000256" key="5">
    <source>
        <dbReference type="ARBA" id="ARBA00007837"/>
    </source>
</evidence>
<dbReference type="Gene3D" id="3.50.30.10">
    <property type="entry name" value="Phosphohistidine domain"/>
    <property type="match status" value="1"/>
</dbReference>
<evidence type="ECO:0000256" key="4">
    <source>
        <dbReference type="ARBA" id="ARBA00004496"/>
    </source>
</evidence>
<dbReference type="InterPro" id="IPR008279">
    <property type="entry name" value="PEP-util_enz_mobile_dom"/>
</dbReference>
<evidence type="ECO:0000256" key="9">
    <source>
        <dbReference type="ARBA" id="ARBA00022490"/>
    </source>
</evidence>
<feature type="binding site" evidence="20">
    <location>
        <position position="435"/>
    </location>
    <ligand>
        <name>Mg(2+)</name>
        <dbReference type="ChEBI" id="CHEBI:18420"/>
    </ligand>
</feature>
<dbReference type="GO" id="GO:0046872">
    <property type="term" value="F:metal ion binding"/>
    <property type="evidence" value="ECO:0007669"/>
    <property type="project" value="UniProtKB-KW"/>
</dbReference>
<evidence type="ECO:0000259" key="23">
    <source>
        <dbReference type="Pfam" id="PF02896"/>
    </source>
</evidence>
<dbReference type="PROSITE" id="PS00742">
    <property type="entry name" value="PEP_ENZYMES_2"/>
    <property type="match status" value="1"/>
</dbReference>
<evidence type="ECO:0000256" key="16">
    <source>
        <dbReference type="ARBA" id="ARBA00033235"/>
    </source>
</evidence>
<feature type="binding site" evidence="19">
    <location>
        <position position="336"/>
    </location>
    <ligand>
        <name>phosphoenolpyruvate</name>
        <dbReference type="ChEBI" id="CHEBI:58702"/>
    </ligand>
</feature>
<evidence type="ECO:0000256" key="19">
    <source>
        <dbReference type="PIRSR" id="PIRSR000732-2"/>
    </source>
</evidence>
<evidence type="ECO:0000256" key="11">
    <source>
        <dbReference type="ARBA" id="ARBA00022679"/>
    </source>
</evidence>
<name>A0A3A3GDA7_PANTH</name>
<dbReference type="GO" id="GO:0016301">
    <property type="term" value="F:kinase activity"/>
    <property type="evidence" value="ECO:0007669"/>
    <property type="project" value="UniProtKB-KW"/>
</dbReference>
<evidence type="ECO:0000256" key="6">
    <source>
        <dbReference type="ARBA" id="ARBA00012232"/>
    </source>
</evidence>
<dbReference type="InterPro" id="IPR006318">
    <property type="entry name" value="PTS_EI-like"/>
</dbReference>
<dbReference type="InterPro" id="IPR000121">
    <property type="entry name" value="PEP_util_C"/>
</dbReference>
<evidence type="ECO:0000256" key="8">
    <source>
        <dbReference type="ARBA" id="ARBA00022448"/>
    </source>
</evidence>
<reference evidence="25 26" key="1">
    <citation type="submission" date="2018-09" db="EMBL/GenBank/DDBJ databases">
        <title>Paenibacillus SK2017-BO5.</title>
        <authorList>
            <person name="Piskunova J.V."/>
            <person name="Dubiley S.A."/>
            <person name="Severinov K.V."/>
        </authorList>
    </citation>
    <scope>NUCLEOTIDE SEQUENCE [LARGE SCALE GENOMIC DNA]</scope>
    <source>
        <strain evidence="25 26">BO5</strain>
    </source>
</reference>
<keyword evidence="9 17" id="KW-0963">Cytoplasm</keyword>
<feature type="active site" description="Tele-phosphohistidine intermediate" evidence="18">
    <location>
        <position position="193"/>
    </location>
</feature>
<evidence type="ECO:0000256" key="17">
    <source>
        <dbReference type="PIRNR" id="PIRNR000732"/>
    </source>
</evidence>
<evidence type="ECO:0000256" key="13">
    <source>
        <dbReference type="ARBA" id="ARBA00022723"/>
    </source>
</evidence>
<sequence>MNTIRGIAAAEGIAIGTAWVLPHIDAEDGQGEGAEAAAEPERQKLKLQQTLERVRQDLEKVYEQAQAKHGDGTAKIVKGQILMTKDRSWIEGMARLIEEERVSAEFAVKTKVDELIRMFESMDNAYMRERASDVRDLGNRLLMRFKGAAYGGGEPFGGPVVWVANDLPPSLTVALDPDTVQAWITETGGRTSHSSILARSLGIPAVVGAGDLRERIRTGQTLIVDGGSGVVLVDPSPALLREYEEKRRKLAESRSRLARWKDEPTATADGKRIALQANIGHADEASEASRQGAEGIGLFRSEFLFMHRDDFPAEDEQLAAYRKSVESMDGKPVTIRTLDIGGDKELPYLQVPKELNPFLGYRAIRLCLDRPRLFLTQLRAILRASHYGQVRLMLPMICAAEEIREAHRLLQQAREELEREGIAYDPYMKVGIMVETPAAALLMDQFGGMVDFVSIGTNDLVQYTMACDRMNEAVARLYQPYHPAVLRQIRYIAEQAHRHGITVSLCGEWGSEASALPLLIGLGLDAISMSASSILGIRERAASLDSEYCAQLAAAALQCASQEEVLSLLNPSKIQS</sequence>
<dbReference type="Gene3D" id="1.10.274.10">
    <property type="entry name" value="PtsI, HPr-binding domain"/>
    <property type="match status" value="1"/>
</dbReference>
<dbReference type="InterPro" id="IPR008731">
    <property type="entry name" value="PTS_EIN"/>
</dbReference>
<dbReference type="InterPro" id="IPR018274">
    <property type="entry name" value="PEP_util_AS"/>
</dbReference>
<evidence type="ECO:0000256" key="7">
    <source>
        <dbReference type="ARBA" id="ARBA00016544"/>
    </source>
</evidence>
<dbReference type="PANTHER" id="PTHR46244">
    <property type="entry name" value="PHOSPHOENOLPYRUVATE-PROTEIN PHOSPHOTRANSFERASE"/>
    <property type="match status" value="1"/>
</dbReference>
<comment type="cofactor">
    <cofactor evidence="2 17 20">
        <name>Mg(2+)</name>
        <dbReference type="ChEBI" id="CHEBI:18420"/>
    </cofactor>
</comment>
<dbReference type="PANTHER" id="PTHR46244:SF3">
    <property type="entry name" value="PHOSPHOENOLPYRUVATE-PROTEIN PHOSPHOTRANSFERASE"/>
    <property type="match status" value="1"/>
</dbReference>
<feature type="binding site" evidence="19">
    <location>
        <begin position="458"/>
        <end position="459"/>
    </location>
    <ligand>
        <name>phosphoenolpyruvate</name>
        <dbReference type="ChEBI" id="CHEBI:58702"/>
    </ligand>
</feature>
<evidence type="ECO:0000256" key="14">
    <source>
        <dbReference type="ARBA" id="ARBA00022777"/>
    </source>
</evidence>
<dbReference type="NCBIfam" id="TIGR01417">
    <property type="entry name" value="PTS_I_fam"/>
    <property type="match status" value="1"/>
</dbReference>
<dbReference type="Proteomes" id="UP000266177">
    <property type="component" value="Unassembled WGS sequence"/>
</dbReference>
<dbReference type="InterPro" id="IPR036637">
    <property type="entry name" value="Phosphohistidine_dom_sf"/>
</dbReference>
<dbReference type="Pfam" id="PF00391">
    <property type="entry name" value="PEP-utilizers"/>
    <property type="match status" value="1"/>
</dbReference>
<keyword evidence="13 17" id="KW-0479">Metal-binding</keyword>
<dbReference type="PROSITE" id="PS00370">
    <property type="entry name" value="PEP_ENZYMES_PHOS_SITE"/>
    <property type="match status" value="1"/>
</dbReference>
<evidence type="ECO:0000256" key="18">
    <source>
        <dbReference type="PIRSR" id="PIRSR000732-1"/>
    </source>
</evidence>
<dbReference type="InterPro" id="IPR050499">
    <property type="entry name" value="PEP-utilizing_PTS_enzyme"/>
</dbReference>
<feature type="binding site" evidence="19">
    <location>
        <position position="300"/>
    </location>
    <ligand>
        <name>phosphoenolpyruvate</name>
        <dbReference type="ChEBI" id="CHEBI:58702"/>
    </ligand>
</feature>
<comment type="catalytic activity">
    <reaction evidence="1 17">
        <text>L-histidyl-[protein] + phosphoenolpyruvate = N(pros)-phospho-L-histidyl-[protein] + pyruvate</text>
        <dbReference type="Rhea" id="RHEA:23880"/>
        <dbReference type="Rhea" id="RHEA-COMP:9745"/>
        <dbReference type="Rhea" id="RHEA-COMP:9746"/>
        <dbReference type="ChEBI" id="CHEBI:15361"/>
        <dbReference type="ChEBI" id="CHEBI:29979"/>
        <dbReference type="ChEBI" id="CHEBI:58702"/>
        <dbReference type="ChEBI" id="CHEBI:64837"/>
        <dbReference type="EC" id="2.7.3.9"/>
    </reaction>
</comment>
<comment type="subcellular location">
    <subcellularLocation>
        <location evidence="4 17">Cytoplasm</location>
    </subcellularLocation>
</comment>
<keyword evidence="15 17" id="KW-0460">Magnesium</keyword>
<evidence type="ECO:0000256" key="12">
    <source>
        <dbReference type="ARBA" id="ARBA00022683"/>
    </source>
</evidence>
<comment type="similarity">
    <text evidence="5 17">Belongs to the PEP-utilizing enzyme family.</text>
</comment>
<dbReference type="InterPro" id="IPR023151">
    <property type="entry name" value="PEP_util_CS"/>
</dbReference>
<accession>A0A3A3GDA7</accession>
<dbReference type="GO" id="GO:0008965">
    <property type="term" value="F:phosphoenolpyruvate-protein phosphotransferase activity"/>
    <property type="evidence" value="ECO:0007669"/>
    <property type="project" value="UniProtKB-EC"/>
</dbReference>
<keyword evidence="10 17" id="KW-0762">Sugar transport</keyword>
<feature type="binding site" evidence="19">
    <location>
        <position position="469"/>
    </location>
    <ligand>
        <name>phosphoenolpyruvate</name>
        <dbReference type="ChEBI" id="CHEBI:58702"/>
    </ligand>
</feature>
<evidence type="ECO:0000259" key="24">
    <source>
        <dbReference type="Pfam" id="PF05524"/>
    </source>
</evidence>
<dbReference type="AlphaFoldDB" id="A0A3A3GDA7"/>
<dbReference type="OrthoDB" id="9765468at2"/>
<keyword evidence="12 17" id="KW-0598">Phosphotransferase system</keyword>
<feature type="active site" description="Proton donor" evidence="18">
    <location>
        <position position="506"/>
    </location>
</feature>
<evidence type="ECO:0000313" key="26">
    <source>
        <dbReference type="Proteomes" id="UP000266177"/>
    </source>
</evidence>
<dbReference type="InterPro" id="IPR036618">
    <property type="entry name" value="PtsI_HPr-bd_sf"/>
</dbReference>
<dbReference type="GO" id="GO:0005737">
    <property type="term" value="C:cytoplasm"/>
    <property type="evidence" value="ECO:0007669"/>
    <property type="project" value="UniProtKB-SubCell"/>
</dbReference>
<dbReference type="PIRSF" id="PIRSF000732">
    <property type="entry name" value="PTS_enzyme_I"/>
    <property type="match status" value="1"/>
</dbReference>